<organism evidence="2 3">
    <name type="scientific">Racocetra fulgida</name>
    <dbReference type="NCBI Taxonomy" id="60492"/>
    <lineage>
        <taxon>Eukaryota</taxon>
        <taxon>Fungi</taxon>
        <taxon>Fungi incertae sedis</taxon>
        <taxon>Mucoromycota</taxon>
        <taxon>Glomeromycotina</taxon>
        <taxon>Glomeromycetes</taxon>
        <taxon>Diversisporales</taxon>
        <taxon>Gigasporaceae</taxon>
        <taxon>Racocetra</taxon>
    </lineage>
</organism>
<name>A0A9N9P4D3_9GLOM</name>
<comment type="caution">
    <text evidence="2">The sequence shown here is derived from an EMBL/GenBank/DDBJ whole genome shotgun (WGS) entry which is preliminary data.</text>
</comment>
<feature type="compositionally biased region" description="Low complexity" evidence="1">
    <location>
        <begin position="28"/>
        <end position="39"/>
    </location>
</feature>
<evidence type="ECO:0000313" key="3">
    <source>
        <dbReference type="Proteomes" id="UP000789396"/>
    </source>
</evidence>
<gene>
    <name evidence="2" type="ORF">RFULGI_LOCUS17888</name>
</gene>
<proteinExistence type="predicted"/>
<feature type="non-terminal residue" evidence="2">
    <location>
        <position position="47"/>
    </location>
</feature>
<dbReference type="EMBL" id="CAJVPZ010073808">
    <property type="protein sequence ID" value="CAG8802519.1"/>
    <property type="molecule type" value="Genomic_DNA"/>
</dbReference>
<protein>
    <submittedName>
        <fullName evidence="2">4095_t:CDS:1</fullName>
    </submittedName>
</protein>
<feature type="non-terminal residue" evidence="2">
    <location>
        <position position="1"/>
    </location>
</feature>
<dbReference type="Proteomes" id="UP000789396">
    <property type="component" value="Unassembled WGS sequence"/>
</dbReference>
<keyword evidence="3" id="KW-1185">Reference proteome</keyword>
<dbReference type="AlphaFoldDB" id="A0A9N9P4D3"/>
<feature type="region of interest" description="Disordered" evidence="1">
    <location>
        <begin position="25"/>
        <end position="47"/>
    </location>
</feature>
<accession>A0A9N9P4D3</accession>
<sequence>IAIMNTNQSLSIAIQEHLILGIRNPFYESSPSQDSQDSEALTDLTTG</sequence>
<reference evidence="2" key="1">
    <citation type="submission" date="2021-06" db="EMBL/GenBank/DDBJ databases">
        <authorList>
            <person name="Kallberg Y."/>
            <person name="Tangrot J."/>
            <person name="Rosling A."/>
        </authorList>
    </citation>
    <scope>NUCLEOTIDE SEQUENCE</scope>
    <source>
        <strain evidence="2">IN212</strain>
    </source>
</reference>
<evidence type="ECO:0000313" key="2">
    <source>
        <dbReference type="EMBL" id="CAG8802519.1"/>
    </source>
</evidence>
<evidence type="ECO:0000256" key="1">
    <source>
        <dbReference type="SAM" id="MobiDB-lite"/>
    </source>
</evidence>